<keyword evidence="3" id="KW-1185">Reference proteome</keyword>
<dbReference type="Proteomes" id="UP000603453">
    <property type="component" value="Unassembled WGS sequence"/>
</dbReference>
<gene>
    <name evidence="2" type="ORF">INT47_004576</name>
</gene>
<organism evidence="2 3">
    <name type="scientific">Mucor saturninus</name>
    <dbReference type="NCBI Taxonomy" id="64648"/>
    <lineage>
        <taxon>Eukaryota</taxon>
        <taxon>Fungi</taxon>
        <taxon>Fungi incertae sedis</taxon>
        <taxon>Mucoromycota</taxon>
        <taxon>Mucoromycotina</taxon>
        <taxon>Mucoromycetes</taxon>
        <taxon>Mucorales</taxon>
        <taxon>Mucorineae</taxon>
        <taxon>Mucoraceae</taxon>
        <taxon>Mucor</taxon>
    </lineage>
</organism>
<dbReference type="OrthoDB" id="376826at2759"/>
<comment type="caution">
    <text evidence="2">The sequence shown here is derived from an EMBL/GenBank/DDBJ whole genome shotgun (WGS) entry which is preliminary data.</text>
</comment>
<protein>
    <submittedName>
        <fullName evidence="2">Uncharacterized protein</fullName>
    </submittedName>
</protein>
<name>A0A8H7RI47_9FUNG</name>
<accession>A0A8H7RI47</accession>
<sequence>MSTVTSQQEEEYHLSLQSDDDSYSTGGDSGFSMGQDEDEKSAIKKEEQEPSILIVDESTSTSFFSRLVSIPIIQDSFTGAQNIVRQNSVGKRALDYAETKLQNMVISAQPYLEEKNTTGGRFLSQANCLGNKSLDILERQFPSISSPTDQLVQPITGRIESAVSHLREKKSTMVDPRIDSLATNFESLIQQYFPAVEGEKEIQKDDKNAVNRLMNAVNLLSARASKRISTKVSATVDEERQIKQMIRTWVLEQANTMTQQPQVESLKAKFFHESSPIQVMYSFTQTEFDKVRQELTNPNISHMDRIRNILVLSQTDILLPLYRSIWSRQQNHKEMPVVLN</sequence>
<proteinExistence type="predicted"/>
<dbReference type="AlphaFoldDB" id="A0A8H7RI47"/>
<dbReference type="EMBL" id="JAEPRD010000007">
    <property type="protein sequence ID" value="KAG2211889.1"/>
    <property type="molecule type" value="Genomic_DNA"/>
</dbReference>
<evidence type="ECO:0000313" key="3">
    <source>
        <dbReference type="Proteomes" id="UP000603453"/>
    </source>
</evidence>
<feature type="region of interest" description="Disordered" evidence="1">
    <location>
        <begin position="1"/>
        <end position="51"/>
    </location>
</feature>
<evidence type="ECO:0000256" key="1">
    <source>
        <dbReference type="SAM" id="MobiDB-lite"/>
    </source>
</evidence>
<evidence type="ECO:0000313" key="2">
    <source>
        <dbReference type="EMBL" id="KAG2211889.1"/>
    </source>
</evidence>
<reference evidence="2" key="1">
    <citation type="submission" date="2020-12" db="EMBL/GenBank/DDBJ databases">
        <title>Metabolic potential, ecology and presence of endohyphal bacteria is reflected in genomic diversity of Mucoromycotina.</title>
        <authorList>
            <person name="Muszewska A."/>
            <person name="Okrasinska A."/>
            <person name="Steczkiewicz K."/>
            <person name="Drgas O."/>
            <person name="Orlowska M."/>
            <person name="Perlinska-Lenart U."/>
            <person name="Aleksandrzak-Piekarczyk T."/>
            <person name="Szatraj K."/>
            <person name="Zielenkiewicz U."/>
            <person name="Pilsyk S."/>
            <person name="Malc E."/>
            <person name="Mieczkowski P."/>
            <person name="Kruszewska J.S."/>
            <person name="Biernat P."/>
            <person name="Pawlowska J."/>
        </authorList>
    </citation>
    <scope>NUCLEOTIDE SEQUENCE</scope>
    <source>
        <strain evidence="2">WA0000017839</strain>
    </source>
</reference>